<protein>
    <submittedName>
        <fullName evidence="1">Uncharacterized protein</fullName>
    </submittedName>
</protein>
<name>A0ABU2IU59_9GAMM</name>
<reference evidence="1 2" key="1">
    <citation type="submission" date="2022-06" db="EMBL/GenBank/DDBJ databases">
        <title>Chromosome and plasmid sequencings of Enterobacteriales species co-exiting double carbapenemases.</title>
        <authorList>
            <person name="Fu Y."/>
        </authorList>
    </citation>
    <scope>NUCLEOTIDE SEQUENCE [LARGE SCALE GENOMIC DNA]</scope>
    <source>
        <strain evidence="1 2">21030615019</strain>
    </source>
</reference>
<sequence>MILPISRVIRVLNESNFYECINYDLYPKIGIVYAIAKNRSEIKVTISSLNELGNILRVTIQSDKNWNRRYQFKSYFWEHDFYHSFGPVLDAITPKFIKVKFMRVNIIKYLKL</sequence>
<dbReference type="Proteomes" id="UP001252207">
    <property type="component" value="Unassembled WGS sequence"/>
</dbReference>
<keyword evidence="2" id="KW-1185">Reference proteome</keyword>
<evidence type="ECO:0000313" key="2">
    <source>
        <dbReference type="Proteomes" id="UP001252207"/>
    </source>
</evidence>
<evidence type="ECO:0000313" key="1">
    <source>
        <dbReference type="EMBL" id="MDT0132608.1"/>
    </source>
</evidence>
<proteinExistence type="predicted"/>
<comment type="caution">
    <text evidence="1">The sequence shown here is derived from an EMBL/GenBank/DDBJ whole genome shotgun (WGS) entry which is preliminary data.</text>
</comment>
<gene>
    <name evidence="1" type="ORF">NLX89_04505</name>
</gene>
<accession>A0ABU2IU59</accession>
<dbReference type="RefSeq" id="WP_102139461.1">
    <property type="nucleotide sequence ID" value="NZ_CP145912.1"/>
</dbReference>
<organism evidence="1 2">
    <name type="scientific">Providencia huaxiensis</name>
    <dbReference type="NCBI Taxonomy" id="2027290"/>
    <lineage>
        <taxon>Bacteria</taxon>
        <taxon>Pseudomonadati</taxon>
        <taxon>Pseudomonadota</taxon>
        <taxon>Gammaproteobacteria</taxon>
        <taxon>Enterobacterales</taxon>
        <taxon>Morganellaceae</taxon>
        <taxon>Providencia</taxon>
    </lineage>
</organism>
<dbReference type="EMBL" id="JANAVW010000001">
    <property type="protein sequence ID" value="MDT0132608.1"/>
    <property type="molecule type" value="Genomic_DNA"/>
</dbReference>